<dbReference type="InterPro" id="IPR001269">
    <property type="entry name" value="DUS_fam"/>
</dbReference>
<feature type="binding site" evidence="7">
    <location>
        <position position="162"/>
    </location>
    <ligand>
        <name>FMN</name>
        <dbReference type="ChEBI" id="CHEBI:58210"/>
    </ligand>
</feature>
<reference evidence="9 10" key="1">
    <citation type="submission" date="2019-11" db="EMBL/GenBank/DDBJ databases">
        <title>Comparative genomics of hydrocarbon-degrading Desulfosarcina strains.</title>
        <authorList>
            <person name="Watanabe M."/>
            <person name="Kojima H."/>
            <person name="Fukui M."/>
        </authorList>
    </citation>
    <scope>NUCLEOTIDE SEQUENCE [LARGE SCALE GENOMIC DNA]</scope>
    <source>
        <strain evidence="10">oXyS1</strain>
    </source>
</reference>
<keyword evidence="4 5" id="KW-0560">Oxidoreductase</keyword>
<comment type="similarity">
    <text evidence="5">Belongs to the dus family.</text>
</comment>
<name>A0A5K8A494_9BACT</name>
<feature type="binding site" evidence="7">
    <location>
        <begin position="218"/>
        <end position="219"/>
    </location>
    <ligand>
        <name>FMN</name>
        <dbReference type="ChEBI" id="CHEBI:58210"/>
    </ligand>
</feature>
<protein>
    <recommendedName>
        <fullName evidence="5">tRNA-dihydrouridine synthase</fullName>
        <ecNumber evidence="5">1.3.1.-</ecNumber>
    </recommendedName>
</protein>
<gene>
    <name evidence="9" type="ORF">DSCOOX_05190</name>
</gene>
<dbReference type="EMBL" id="AP021879">
    <property type="protein sequence ID" value="BBO87339.1"/>
    <property type="molecule type" value="Genomic_DNA"/>
</dbReference>
<dbReference type="Proteomes" id="UP000422108">
    <property type="component" value="Chromosome"/>
</dbReference>
<evidence type="ECO:0000259" key="8">
    <source>
        <dbReference type="Pfam" id="PF01207"/>
    </source>
</evidence>
<evidence type="ECO:0000256" key="6">
    <source>
        <dbReference type="PIRSR" id="PIRSR006621-1"/>
    </source>
</evidence>
<dbReference type="EC" id="1.3.1.-" evidence="5"/>
<feature type="domain" description="DUS-like FMN-binding" evidence="8">
    <location>
        <begin position="4"/>
        <end position="240"/>
    </location>
</feature>
<evidence type="ECO:0000256" key="3">
    <source>
        <dbReference type="ARBA" id="ARBA00022694"/>
    </source>
</evidence>
<keyword evidence="1 5" id="KW-0285">Flavoprotein</keyword>
<evidence type="ECO:0000256" key="7">
    <source>
        <dbReference type="PIRSR" id="PIRSR006621-2"/>
    </source>
</evidence>
<dbReference type="PANTHER" id="PTHR45846">
    <property type="entry name" value="TRNA-DIHYDROURIDINE(47) SYNTHASE [NAD(P)(+)]-LIKE"/>
    <property type="match status" value="1"/>
</dbReference>
<evidence type="ECO:0000313" key="10">
    <source>
        <dbReference type="Proteomes" id="UP000422108"/>
    </source>
</evidence>
<keyword evidence="10" id="KW-1185">Reference proteome</keyword>
<dbReference type="PANTHER" id="PTHR45846:SF1">
    <property type="entry name" value="TRNA-DIHYDROURIDINE(47) SYNTHASE [NAD(P)(+)]-LIKE"/>
    <property type="match status" value="1"/>
</dbReference>
<comment type="cofactor">
    <cofactor evidence="5 7">
        <name>FMN</name>
        <dbReference type="ChEBI" id="CHEBI:58210"/>
    </cofactor>
</comment>
<evidence type="ECO:0000256" key="2">
    <source>
        <dbReference type="ARBA" id="ARBA00022643"/>
    </source>
</evidence>
<evidence type="ECO:0000256" key="1">
    <source>
        <dbReference type="ARBA" id="ARBA00022630"/>
    </source>
</evidence>
<keyword evidence="3 5" id="KW-0819">tRNA processing</keyword>
<keyword evidence="7" id="KW-0547">Nucleotide-binding</keyword>
<evidence type="ECO:0000313" key="9">
    <source>
        <dbReference type="EMBL" id="BBO87339.1"/>
    </source>
</evidence>
<dbReference type="CDD" id="cd02801">
    <property type="entry name" value="DUS_like_FMN"/>
    <property type="match status" value="1"/>
</dbReference>
<accession>A0A5K8A494</accession>
<dbReference type="Pfam" id="PF01207">
    <property type="entry name" value="Dus"/>
    <property type="match status" value="1"/>
</dbReference>
<evidence type="ECO:0000256" key="4">
    <source>
        <dbReference type="ARBA" id="ARBA00023002"/>
    </source>
</evidence>
<dbReference type="GO" id="GO:0003723">
    <property type="term" value="F:RNA binding"/>
    <property type="evidence" value="ECO:0007669"/>
    <property type="project" value="TreeGrafter"/>
</dbReference>
<organism evidence="9 10">
    <name type="scientific">Desulfosarcina ovata subsp. ovata</name>
    <dbReference type="NCBI Taxonomy" id="2752305"/>
    <lineage>
        <taxon>Bacteria</taxon>
        <taxon>Pseudomonadati</taxon>
        <taxon>Thermodesulfobacteriota</taxon>
        <taxon>Desulfobacteria</taxon>
        <taxon>Desulfobacterales</taxon>
        <taxon>Desulfosarcinaceae</taxon>
        <taxon>Desulfosarcina</taxon>
    </lineage>
</organism>
<dbReference type="InterPro" id="IPR013785">
    <property type="entry name" value="Aldolase_TIM"/>
</dbReference>
<dbReference type="InterPro" id="IPR035587">
    <property type="entry name" value="DUS-like_FMN-bd"/>
</dbReference>
<dbReference type="SUPFAM" id="SSF51395">
    <property type="entry name" value="FMN-linked oxidoreductases"/>
    <property type="match status" value="1"/>
</dbReference>
<dbReference type="GO" id="GO:0050660">
    <property type="term" value="F:flavin adenine dinucleotide binding"/>
    <property type="evidence" value="ECO:0007669"/>
    <property type="project" value="InterPro"/>
</dbReference>
<feature type="active site" description="Proton donor" evidence="6">
    <location>
        <position position="94"/>
    </location>
</feature>
<dbReference type="Gene3D" id="3.20.20.70">
    <property type="entry name" value="Aldolase class I"/>
    <property type="match status" value="1"/>
</dbReference>
<dbReference type="AlphaFoldDB" id="A0A5K8A494"/>
<evidence type="ECO:0000256" key="5">
    <source>
        <dbReference type="PIRNR" id="PIRNR006621"/>
    </source>
</evidence>
<keyword evidence="2 5" id="KW-0288">FMN</keyword>
<comment type="function">
    <text evidence="5">Catalyzes the synthesis of 5,6-dihydrouridine (D), a modified base found in the D-loop of most tRNAs, via the reduction of the C5-C6 double bond in target uridines.</text>
</comment>
<sequence>MHLILAPLRGFTDVVFRNAFARHFNGIDEAVAPFVTSTKGRRIKPSHLADLVQAENSHLPVVPQILSNNSAEFLCLANTLVDLGYGEINWNLGCPYPMVAKKKRGSGLLPFPDEIDRLLERVLRDFAGQLSIKTRLGRYSADEINALVPVFNRYPVKRIIIHPRTGVQMYTGSVDLAAFGRCLPKLVHPVVYNGDINRLETLRSLSDRFPSVSTWMLGRGLVANPFLAETIRIGSPQIENRWQRFADFHDALIDGYTRRFSGPGHVLARMKGFWGYFADEFVDGRRILKKIRKTTRLENYRVFVDGLLDPRVSQGKTDCERL</sequence>
<feature type="binding site" evidence="7">
    <location>
        <position position="64"/>
    </location>
    <ligand>
        <name>FMN</name>
        <dbReference type="ChEBI" id="CHEBI:58210"/>
    </ligand>
</feature>
<dbReference type="GO" id="GO:0017150">
    <property type="term" value="F:tRNA dihydrouridine synthase activity"/>
    <property type="evidence" value="ECO:0007669"/>
    <property type="project" value="InterPro"/>
</dbReference>
<dbReference type="RefSeq" id="WP_155308807.1">
    <property type="nucleotide sequence ID" value="NZ_AP021879.1"/>
</dbReference>
<proteinExistence type="inferred from homology"/>
<feature type="binding site" evidence="7">
    <location>
        <position position="133"/>
    </location>
    <ligand>
        <name>FMN</name>
        <dbReference type="ChEBI" id="CHEBI:58210"/>
    </ligand>
</feature>
<dbReference type="PIRSF" id="PIRSF006621">
    <property type="entry name" value="Dus"/>
    <property type="match status" value="1"/>
</dbReference>